<reference evidence="6" key="1">
    <citation type="journal article" date="2019" name="Int. J. Syst. Evol. Microbiol.">
        <title>The Global Catalogue of Microorganisms (GCM) 10K type strain sequencing project: providing services to taxonomists for standard genome sequencing and annotation.</title>
        <authorList>
            <consortium name="The Broad Institute Genomics Platform"/>
            <consortium name="The Broad Institute Genome Sequencing Center for Infectious Disease"/>
            <person name="Wu L."/>
            <person name="Ma J."/>
        </authorList>
    </citation>
    <scope>NUCLEOTIDE SEQUENCE [LARGE SCALE GENOMIC DNA]</scope>
    <source>
        <strain evidence="6">JCM 17066</strain>
    </source>
</reference>
<protein>
    <submittedName>
        <fullName evidence="5">Hemagglutinin repeat-containing protein</fullName>
    </submittedName>
</protein>
<comment type="caution">
    <text evidence="5">The sequence shown here is derived from an EMBL/GenBank/DDBJ whole genome shotgun (WGS) entry which is preliminary data.</text>
</comment>
<dbReference type="RefSeq" id="WP_378997838.1">
    <property type="nucleotide sequence ID" value="NZ_JBHSMT010000023.1"/>
</dbReference>
<dbReference type="InterPro" id="IPR008638">
    <property type="entry name" value="FhaB/CdiA-like_TPS"/>
</dbReference>
<evidence type="ECO:0000256" key="2">
    <source>
        <dbReference type="SAM" id="MobiDB-lite"/>
    </source>
</evidence>
<dbReference type="Proteomes" id="UP001596045">
    <property type="component" value="Unassembled WGS sequence"/>
</dbReference>
<dbReference type="InterPro" id="IPR011050">
    <property type="entry name" value="Pectin_lyase_fold/virulence"/>
</dbReference>
<organism evidence="5 6">
    <name type="scientific">Paraherbaspirillum soli</name>
    <dbReference type="NCBI Taxonomy" id="631222"/>
    <lineage>
        <taxon>Bacteria</taxon>
        <taxon>Pseudomonadati</taxon>
        <taxon>Pseudomonadota</taxon>
        <taxon>Betaproteobacteria</taxon>
        <taxon>Burkholderiales</taxon>
        <taxon>Oxalobacteraceae</taxon>
        <taxon>Paraherbaspirillum</taxon>
    </lineage>
</organism>
<feature type="coiled-coil region" evidence="1">
    <location>
        <begin position="2921"/>
        <end position="2969"/>
    </location>
</feature>
<keyword evidence="1" id="KW-0175">Coiled coil</keyword>
<feature type="compositionally biased region" description="Polar residues" evidence="2">
    <location>
        <begin position="2829"/>
        <end position="2838"/>
    </location>
</feature>
<accession>A0ABW0MCJ0</accession>
<dbReference type="Pfam" id="PF13018">
    <property type="entry name" value="ESPR"/>
    <property type="match status" value="1"/>
</dbReference>
<evidence type="ECO:0000259" key="4">
    <source>
        <dbReference type="SMART" id="SM00912"/>
    </source>
</evidence>
<feature type="compositionally biased region" description="Polar residues" evidence="2">
    <location>
        <begin position="2099"/>
        <end position="2112"/>
    </location>
</feature>
<name>A0ABW0MCJ0_9BURK</name>
<dbReference type="NCBIfam" id="TIGR01731">
    <property type="entry name" value="fil_hemag_20aa"/>
    <property type="match status" value="21"/>
</dbReference>
<feature type="compositionally biased region" description="Polar residues" evidence="2">
    <location>
        <begin position="2810"/>
        <end position="2821"/>
    </location>
</feature>
<keyword evidence="3" id="KW-0812">Transmembrane</keyword>
<dbReference type="Gene3D" id="2.160.20.10">
    <property type="entry name" value="Single-stranded right-handed beta-helix, Pectin lyase-like"/>
    <property type="match status" value="1"/>
</dbReference>
<feature type="transmembrane region" description="Helical" evidence="3">
    <location>
        <begin position="47"/>
        <end position="70"/>
    </location>
</feature>
<dbReference type="NCBIfam" id="TIGR01901">
    <property type="entry name" value="adhes_NPXG"/>
    <property type="match status" value="1"/>
</dbReference>
<gene>
    <name evidence="5" type="ORF">ACFPM8_12260</name>
</gene>
<sequence length="3501" mass="351061">MNKHTYRVIFNKKRGALMAVSENVASQGKASQSGSVSNGDSAPLMRLVHLSVAIAALFGGVTIVQAQIVANPNAGSKRPTVDQTANGRPLVQIAAPNAAGVSHNQFNAYNVDRNGAILNNSRTITQTQLGGLIDGNANLANGAARIILNEVTGSGRSQLSGYTEVAGQRAQVIIANPNGISCDGCGFINTSRGVLTTGTPVFGGDGSLAAFRVTRGDIQIGAGGLNGNNLDQLDLIARSVQVNGQLWGSQLNVVTGSNQVNYADLGVQVIQGDGSKPTVGIDVAQLGGMYANKIRLIGTEAGVGVASLGNIAAQAGDVNIDSQGKVTLNGNTNASGQIAIRGSDGVANSGTLYGQQAVQISSAGQISNSGMLAAQNDLSLNGGSVNSSGTLGAGVDSSGKATQAANLNLSASGALAATGRNTAGGNLQMTGASLSLAQASTNVAGNATLTASGGDIVLTGGNLQTAGTASFNASGALNNNQGVVNSAQLASHTASLSNAGGTLTQSGAGNTTIATSGLLDNSGGTLTVNAQNLTLQTGSLSNNQGHINHAGAGQLAINTGALVNHGGSIAGNGQLSITTASVDNQGGMLSSVGSSTVHATGAIGNQQGTLQSGAALTVSGGDIDNHAGRIVSLSADGLTLTSSGQLTNVAGTTANGDAGGIIGGNGDVTINAVNASNGGKITASNNLTANVGNTLDNSNGRLAAGKTLQANAANFKNNGGVVDAASVALGIPQLDNSHGKISADQLTVNSSNLSNQSGQLLQLGSAASTIAVANALDNSSGGLIQTNSNDLSLTPQTLNNDGGTIAHAGSGTLTVNAGNGSGTLSNHKGNIGSNGAANISAASINNQGGSISGQLPSTVTATRGDLDNSAGGYLGGSHLTVQAAGNVNNSAGKIEGTQTGLAINANSLTNTAGTVQSVGAAPLSITTAQGINNGVANGIGGFIGSAGAVNINAGAVDNSGGTFYAKDALTLQANGQLTNTGGVIQSVADLSASASGALLNNNGRIEANGSAATLTVSGSSLDNTAGRIANNGSGLTQVNGGSRIINTNAANTADRGTIGGNGDVALTAANLDNSQHGQVVAAGNLTLNTSNGLNNNGGKLYAANNLQLNQAAAVLTNVGGNIGAAGNLNLNAASLDNTAGLIGSTAGAGGDLGLSTSGILTNTLGSIASKRNLSLTANTLAGDGAVIAGQDATINLQGDYTNTAGNAISANRDLNFAISGNFSNTGNFSAVRNLTLNAVNVANQSGGLINAGNGATVIHAANGIANSGRIYGNDIALGAQTLTNDADAVIAARNTLQIGAQQITNREHALLQSLGDMALGGALDANNQAIGNAANILNASATIDAGGALRLQTAALTNQNNHFATELQVDPTQTKHVTQYRSWIDGTWYTPDQVTWGDSGDGGRVLILPDGSRFEKFYKRDYNQIVQQTVVKSSDPGKISAGGSMLLSGTVTNDKSTIIAGGTISGSTGAINNIGATGEIDTTQQMTAGENYYHWVDGHPHQNHYIKDNNGAAYDVPLPSSPLALQVWSTQDNTRPVTGPNQAVGNTVGTSALASVAGSALSANQSGHTVGSANANAVGAASGSAGANTAISGSRQTIGSAGSPLPNLVLPNNQLFIVHAQPNQPYLVETDPKFTNYQHFISSDYLLGRLAIDPQKTQKRLGDGFYEQKLINDQITQLTGKRYLGSYASNEEQYKALMDAGIASAAQFQLSPGIALSAAQMAALTSDIVWLVAQDVTLPDGSHTQVLAPVVYLTRADAGDIAPTGALISGKDIDLKLNGSLNNGGTLQASNNLIVHADDIANSGNIRSTAKDGNTVLVAQNDILNNGGNISGHRVGILAGRDVTMNTNTVSASSKNGTNIGLGPVASINADQLSVQAGRDLNLAAAAVTTTGDAALVAGRDLNLTAATTQSVSNVRYNSDNHLNEGQTQVNGSTVQAGGKLVLNAGQDINAAAAYASAGGQLVAAAGRDVKLGSVDQSTSLDQAIHTTSHGMLSSSSSRSQDTVHTTTAIGSTLSGDSVVVQAGRDIGVTGSNIAGTNDVTLTATKGNVAIVSAQDTSHTEASRAESKSGITGGFSAGVASVGFGKASGNSQHSEDTVTQHGSSVASQNGSTRIQAGQQLRVVASDLGAGKDLTLIAQNVDLSAAQNTSVEYGAQQSSSSGLSVGATFNPLAAFKDAYQQSASNNKSTSFLGRSSKHADAMADGSLAAMTPVVVQAGSRSASGNQDHASSSAQVSTLTAGNKLTILATGGSITSQGASLSAEGDALLIARDNINLDVAHTLESQGQTNSSKGWSMDNRGSLPMGVFHGQGNGDGTTDTVRGTSLSVGGKASLATTTGDITLTASNLAVNNDLNISAAKNLTIQSGQNTFDNANQSNNQAIGKVVISDTERFAGYHTEKSHDSDLGVTQVGSNVASLQGNVSLSAGDKYTQSASTVLAKNDIDIVAKSIDLTNAASTGSNEQSSASLKVGAFARISSPLIDLANNIENAKKSDGRLQAMQGLAAASNAYQAVSAATGMSGALIKGEVGIGFASANSQDRGSSSQAQGSTIQGGGNVNLTSTDGDIHATGASIAAGKTLTLDSAKNILLDAGQSSAAISGSNHNAGLEVGVGYSIGAQTGVYAYISANVGNGNYNNSATTNSNTHLSGDTVTLQSKGDTTLKGADVKADTINANVGGRLAIESVQDVLTQHNEQSSIGGRVQVSIGTAWEASGSLSQSTANGTSHVVNQQSGLFAGDGGYHVTADTVDLKGGAIASSNAGKSELTAKALTVENIANRMEYEANSVSLSGGVSGGGNSSKGDAPTQAGGEAPAQTSSGAANPNFTPGLALQESGSASSTTYGTLTDGHINISGQHMTSAAGLGAHTDLATANTAIARLPDLKNVMHNQQAMAAAASTVIATATQIAGDLGKLAQLKGEQANHDLKMANSDVTRAQEAVDALNKDSNSTLDDRNKAQQALTLATQARDNAQQAASDAQATAKNWGPTGDYTRAVKVVTGVLVGGGVGQGVGQIAANAGAPYAAEAIGDYFSQAGHENQTAQLLTHAVLGAVLAVANGSSAAAGVGAVASGELAAQVLSRELYPQAYDADGSFHPERLNANQIQTVVALSAGVGALVAGATGGSMLDASVGAGIAANAVTNNRMLHTVDRSTAKTLAAKGRYSEQEIRDALRYSGLKDQNGNVIIPAGTVETYVNGRPINPTSDLSLADNQRQNAPFGVDRIDSTTTIERLPMTPPSQDLMDFIVAQTGGKNSPYFFNAPKQTQTSYSSDLPAAPQGTHRVSTTVNGYAYFPLAADCPAASCTNGDSIAYAIADPGTKAYQEALARQQERDFNIYSGLLGGVGRLVGAVKAITGLAEAGAVAKTAGETTVVIGGKSYTSFANHFPDEISSIEPVPLLNAEQALRTPGKILYVVKEDGSLIIGRMTNDNLFGHFDLAKGENIIAGGEGRIFSGQVKSLDNASGHYLPQGASAQEAAINAFRNAGFNVPENAYIEKIYDFSAGRWVKK</sequence>
<evidence type="ECO:0000256" key="1">
    <source>
        <dbReference type="SAM" id="Coils"/>
    </source>
</evidence>
<evidence type="ECO:0000256" key="3">
    <source>
        <dbReference type="SAM" id="Phobius"/>
    </source>
</evidence>
<feature type="region of interest" description="Disordered" evidence="2">
    <location>
        <begin position="2787"/>
        <end position="2838"/>
    </location>
</feature>
<dbReference type="SUPFAM" id="SSF51126">
    <property type="entry name" value="Pectin lyase-like"/>
    <property type="match status" value="1"/>
</dbReference>
<dbReference type="Pfam" id="PF05860">
    <property type="entry name" value="TPS"/>
    <property type="match status" value="1"/>
</dbReference>
<feature type="compositionally biased region" description="Polar residues" evidence="2">
    <location>
        <begin position="2534"/>
        <end position="2548"/>
    </location>
</feature>
<dbReference type="InterPro" id="IPR024973">
    <property type="entry name" value="ESPR"/>
</dbReference>
<keyword evidence="6" id="KW-1185">Reference proteome</keyword>
<proteinExistence type="predicted"/>
<dbReference type="InterPro" id="IPR012334">
    <property type="entry name" value="Pectin_lyas_fold"/>
</dbReference>
<evidence type="ECO:0000313" key="5">
    <source>
        <dbReference type="EMBL" id="MFC5474728.1"/>
    </source>
</evidence>
<dbReference type="SMART" id="SM00912">
    <property type="entry name" value="Haemagg_act"/>
    <property type="match status" value="1"/>
</dbReference>
<dbReference type="InterPro" id="IPR010069">
    <property type="entry name" value="CdiA_FHA1_rpt"/>
</dbReference>
<feature type="domain" description="Filamentous haemagglutinin FhaB/tRNA nuclease CdiA-like TPS" evidence="4">
    <location>
        <begin position="85"/>
        <end position="205"/>
    </location>
</feature>
<keyword evidence="3" id="KW-1133">Transmembrane helix</keyword>
<feature type="region of interest" description="Disordered" evidence="2">
    <location>
        <begin position="2534"/>
        <end position="2554"/>
    </location>
</feature>
<dbReference type="EMBL" id="JBHSMT010000023">
    <property type="protein sequence ID" value="MFC5474728.1"/>
    <property type="molecule type" value="Genomic_DNA"/>
</dbReference>
<evidence type="ECO:0000313" key="6">
    <source>
        <dbReference type="Proteomes" id="UP001596045"/>
    </source>
</evidence>
<dbReference type="InterPro" id="IPR025157">
    <property type="entry name" value="Hemagglutinin_rpt"/>
</dbReference>
<keyword evidence="3" id="KW-0472">Membrane</keyword>
<feature type="region of interest" description="Disordered" evidence="2">
    <location>
        <begin position="2086"/>
        <end position="2112"/>
    </location>
</feature>
<dbReference type="Pfam" id="PF13332">
    <property type="entry name" value="Fil_haemagg_2"/>
    <property type="match status" value="5"/>
</dbReference>